<dbReference type="AlphaFoldDB" id="A0A512B9Z8"/>
<keyword evidence="2" id="KW-0472">Membrane</keyword>
<dbReference type="Proteomes" id="UP000321513">
    <property type="component" value="Unassembled WGS sequence"/>
</dbReference>
<evidence type="ECO:0000313" key="4">
    <source>
        <dbReference type="Proteomes" id="UP000321513"/>
    </source>
</evidence>
<evidence type="ECO:0000313" key="3">
    <source>
        <dbReference type="EMBL" id="GEO08785.1"/>
    </source>
</evidence>
<keyword evidence="2" id="KW-0812">Transmembrane</keyword>
<keyword evidence="4" id="KW-1185">Reference proteome</keyword>
<sequence>MATRKTSDEKPAIKRAPRKKAAPKLMAETQAQEEPAEVQVLEKPRPIEVARSLFYSVRNSKWVWVIVAALAVIIIYFCFRAFNKYQVRKSIEKTERIKATTDLLQKTVDQIVNHKIDSLEKSYNESVKDEKQATHDRVEYEEKKIPVENEKIIKKNAEINEKVNKPGISDADLFKLGEELMSDDNQ</sequence>
<evidence type="ECO:0000256" key="1">
    <source>
        <dbReference type="SAM" id="MobiDB-lite"/>
    </source>
</evidence>
<protein>
    <submittedName>
        <fullName evidence="3">Uncharacterized protein</fullName>
    </submittedName>
</protein>
<dbReference type="RefSeq" id="WP_147202852.1">
    <property type="nucleotide sequence ID" value="NZ_BJYT01000004.1"/>
</dbReference>
<accession>A0A512B9Z8</accession>
<proteinExistence type="predicted"/>
<keyword evidence="2" id="KW-1133">Transmembrane helix</keyword>
<feature type="transmembrane region" description="Helical" evidence="2">
    <location>
        <begin position="62"/>
        <end position="79"/>
    </location>
</feature>
<organism evidence="3 4">
    <name type="scientific">Segetibacter aerophilus</name>
    <dbReference type="NCBI Taxonomy" id="670293"/>
    <lineage>
        <taxon>Bacteria</taxon>
        <taxon>Pseudomonadati</taxon>
        <taxon>Bacteroidota</taxon>
        <taxon>Chitinophagia</taxon>
        <taxon>Chitinophagales</taxon>
        <taxon>Chitinophagaceae</taxon>
        <taxon>Segetibacter</taxon>
    </lineage>
</organism>
<name>A0A512B9Z8_9BACT</name>
<feature type="region of interest" description="Disordered" evidence="1">
    <location>
        <begin position="1"/>
        <end position="29"/>
    </location>
</feature>
<dbReference type="EMBL" id="BJYT01000004">
    <property type="protein sequence ID" value="GEO08785.1"/>
    <property type="molecule type" value="Genomic_DNA"/>
</dbReference>
<feature type="compositionally biased region" description="Basic residues" evidence="1">
    <location>
        <begin position="13"/>
        <end position="22"/>
    </location>
</feature>
<feature type="compositionally biased region" description="Basic and acidic residues" evidence="1">
    <location>
        <begin position="1"/>
        <end position="12"/>
    </location>
</feature>
<comment type="caution">
    <text evidence="3">The sequence shown here is derived from an EMBL/GenBank/DDBJ whole genome shotgun (WGS) entry which is preliminary data.</text>
</comment>
<evidence type="ECO:0000256" key="2">
    <source>
        <dbReference type="SAM" id="Phobius"/>
    </source>
</evidence>
<gene>
    <name evidence="3" type="ORF">SAE01_12810</name>
</gene>
<reference evidence="3 4" key="1">
    <citation type="submission" date="2019-07" db="EMBL/GenBank/DDBJ databases">
        <title>Whole genome shotgun sequence of Segetibacter aerophilus NBRC 106135.</title>
        <authorList>
            <person name="Hosoyama A."/>
            <person name="Uohara A."/>
            <person name="Ohji S."/>
            <person name="Ichikawa N."/>
        </authorList>
    </citation>
    <scope>NUCLEOTIDE SEQUENCE [LARGE SCALE GENOMIC DNA]</scope>
    <source>
        <strain evidence="3 4">NBRC 106135</strain>
    </source>
</reference>